<organism evidence="2">
    <name type="scientific">marine sediment metagenome</name>
    <dbReference type="NCBI Taxonomy" id="412755"/>
    <lineage>
        <taxon>unclassified sequences</taxon>
        <taxon>metagenomes</taxon>
        <taxon>ecological metagenomes</taxon>
    </lineage>
</organism>
<dbReference type="InterPro" id="IPR018389">
    <property type="entry name" value="DctP_fam"/>
</dbReference>
<dbReference type="Gene3D" id="3.40.190.170">
    <property type="entry name" value="Bacterial extracellular solute-binding protein, family 7"/>
    <property type="match status" value="1"/>
</dbReference>
<dbReference type="NCBIfam" id="NF037995">
    <property type="entry name" value="TRAP_S1"/>
    <property type="match status" value="1"/>
</dbReference>
<protein>
    <submittedName>
        <fullName evidence="2">Uncharacterized protein</fullName>
    </submittedName>
</protein>
<evidence type="ECO:0000313" key="2">
    <source>
        <dbReference type="EMBL" id="KKL86130.1"/>
    </source>
</evidence>
<proteinExistence type="predicted"/>
<dbReference type="PANTHER" id="PTHR33376">
    <property type="match status" value="1"/>
</dbReference>
<dbReference type="GO" id="GO:0055085">
    <property type="term" value="P:transmembrane transport"/>
    <property type="evidence" value="ECO:0007669"/>
    <property type="project" value="InterPro"/>
</dbReference>
<keyword evidence="1" id="KW-0732">Signal</keyword>
<name>A0A0F9HWN4_9ZZZZ</name>
<feature type="non-terminal residue" evidence="2">
    <location>
        <position position="1"/>
    </location>
</feature>
<reference evidence="2" key="1">
    <citation type="journal article" date="2015" name="Nature">
        <title>Complex archaea that bridge the gap between prokaryotes and eukaryotes.</title>
        <authorList>
            <person name="Spang A."/>
            <person name="Saw J.H."/>
            <person name="Jorgensen S.L."/>
            <person name="Zaremba-Niedzwiedzka K."/>
            <person name="Martijn J."/>
            <person name="Lind A.E."/>
            <person name="van Eijk R."/>
            <person name="Schleper C."/>
            <person name="Guy L."/>
            <person name="Ettema T.J."/>
        </authorList>
    </citation>
    <scope>NUCLEOTIDE SEQUENCE</scope>
</reference>
<accession>A0A0F9HWN4</accession>
<dbReference type="InterPro" id="IPR038404">
    <property type="entry name" value="TRAP_DctP_sf"/>
</dbReference>
<gene>
    <name evidence="2" type="ORF">LCGC14_1947830</name>
</gene>
<comment type="caution">
    <text evidence="2">The sequence shown here is derived from an EMBL/GenBank/DDBJ whole genome shotgun (WGS) entry which is preliminary data.</text>
</comment>
<dbReference type="PANTHER" id="PTHR33376:SF5">
    <property type="entry name" value="EXTRACYTOPLASMIC SOLUTE RECEPTOR PROTEIN"/>
    <property type="match status" value="1"/>
</dbReference>
<dbReference type="EMBL" id="LAZR01021206">
    <property type="protein sequence ID" value="KKL86130.1"/>
    <property type="molecule type" value="Genomic_DNA"/>
</dbReference>
<sequence length="177" mass="19745">REPITSCEDMQGKKFRAEGAWTDFYNNMGARGTFVDGGEAYMALSKGVIDTTQWDVSAVTGMNIHEVAPYRIMGGGNDVVPGHILINLKKWESLPDNLKAALKGAAKDYFDALNDIYMEEMKKVDELVKQGKVKLSYYDDACIKKHEEVAVKLWDEIAKRDPSAVKAVELVKSGEKH</sequence>
<dbReference type="AlphaFoldDB" id="A0A0F9HWN4"/>
<dbReference type="Pfam" id="PF03480">
    <property type="entry name" value="DctP"/>
    <property type="match status" value="1"/>
</dbReference>
<evidence type="ECO:0000256" key="1">
    <source>
        <dbReference type="ARBA" id="ARBA00022729"/>
    </source>
</evidence>